<proteinExistence type="predicted"/>
<evidence type="ECO:0000313" key="2">
    <source>
        <dbReference type="Proteomes" id="UP000266841"/>
    </source>
</evidence>
<sequence length="72" mass="7185">MSISPPITRASEANILTVLTVLAVLAVLVALVQNLPTAAAAVTISVHLLRPSPSPCLPTPAAACGTAASLRT</sequence>
<dbReference type="AlphaFoldDB" id="K0SHR9"/>
<gene>
    <name evidence="1" type="ORF">THAOC_21838</name>
</gene>
<accession>K0SHR9</accession>
<keyword evidence="2" id="KW-1185">Reference proteome</keyword>
<evidence type="ECO:0000313" key="1">
    <source>
        <dbReference type="EMBL" id="EJK58062.1"/>
    </source>
</evidence>
<organism evidence="1 2">
    <name type="scientific">Thalassiosira oceanica</name>
    <name type="common">Marine diatom</name>
    <dbReference type="NCBI Taxonomy" id="159749"/>
    <lineage>
        <taxon>Eukaryota</taxon>
        <taxon>Sar</taxon>
        <taxon>Stramenopiles</taxon>
        <taxon>Ochrophyta</taxon>
        <taxon>Bacillariophyta</taxon>
        <taxon>Coscinodiscophyceae</taxon>
        <taxon>Thalassiosirophycidae</taxon>
        <taxon>Thalassiosirales</taxon>
        <taxon>Thalassiosiraceae</taxon>
        <taxon>Thalassiosira</taxon>
    </lineage>
</organism>
<protein>
    <submittedName>
        <fullName evidence="1">Uncharacterized protein</fullName>
    </submittedName>
</protein>
<reference evidence="1 2" key="1">
    <citation type="journal article" date="2012" name="Genome Biol.">
        <title>Genome and low-iron response of an oceanic diatom adapted to chronic iron limitation.</title>
        <authorList>
            <person name="Lommer M."/>
            <person name="Specht M."/>
            <person name="Roy A.S."/>
            <person name="Kraemer L."/>
            <person name="Andreson R."/>
            <person name="Gutowska M.A."/>
            <person name="Wolf J."/>
            <person name="Bergner S.V."/>
            <person name="Schilhabel M.B."/>
            <person name="Klostermeier U.C."/>
            <person name="Beiko R.G."/>
            <person name="Rosenstiel P."/>
            <person name="Hippler M."/>
            <person name="Laroche J."/>
        </authorList>
    </citation>
    <scope>NUCLEOTIDE SEQUENCE [LARGE SCALE GENOMIC DNA]</scope>
    <source>
        <strain evidence="1 2">CCMP1005</strain>
    </source>
</reference>
<dbReference type="Proteomes" id="UP000266841">
    <property type="component" value="Unassembled WGS sequence"/>
</dbReference>
<comment type="caution">
    <text evidence="1">The sequence shown here is derived from an EMBL/GenBank/DDBJ whole genome shotgun (WGS) entry which is preliminary data.</text>
</comment>
<dbReference type="EMBL" id="AGNL01026254">
    <property type="protein sequence ID" value="EJK58062.1"/>
    <property type="molecule type" value="Genomic_DNA"/>
</dbReference>
<name>K0SHR9_THAOC</name>
<feature type="non-terminal residue" evidence="1">
    <location>
        <position position="72"/>
    </location>
</feature>